<evidence type="ECO:0000256" key="8">
    <source>
        <dbReference type="ARBA" id="ARBA00022692"/>
    </source>
</evidence>
<sequence>MRQGIRRCLPKTLYWRLVLILMVGMIAAQVLTSSVWYQVRHTEAMEIPLRVAAARLADLQRLANRNPELFQARIETFDRDGFHLSLGLPSDDFTGSDTTAQSLLKRAFAGQGGNPDAVTLRRATLITEDEEPIGWWGLASNAASEVRLEMTLVLDADRALNVDMQMGQGWSSRSIFDDAWDYLLRLYIVRIAVLMLLALVAVRLAVGPVNRLAEAAQRLGNDIRQPPLPDRGPIEVRRAAAAFNTMQQRLVKHLAQRTRFLAAISHDLRSPITRLRLRTEMLADETLKASFRRDLESMESMVAATLDTLQQQGLDEAFEKTDVASILRGIQADQAEQGRHIDLRGEVSRPLYAHPQSLQRAVNNLVENALRYGLSPGAETSVTIAVEQTPMLLCISVLDRGPGIEEEELGRVTEPFYRLEASRNRSTGGYGLGLSIVQTVAEAHHGTLILRNRKGGGLEARLELPYGDHA</sequence>
<evidence type="ECO:0000256" key="5">
    <source>
        <dbReference type="ARBA" id="ARBA00022519"/>
    </source>
</evidence>
<keyword evidence="4" id="KW-1003">Cell membrane</keyword>
<dbReference type="SMART" id="SM00388">
    <property type="entry name" value="HisKA"/>
    <property type="match status" value="1"/>
</dbReference>
<dbReference type="SUPFAM" id="SSF55874">
    <property type="entry name" value="ATPase domain of HSP90 chaperone/DNA topoisomerase II/histidine kinase"/>
    <property type="match status" value="1"/>
</dbReference>
<evidence type="ECO:0000256" key="11">
    <source>
        <dbReference type="ARBA" id="ARBA00022840"/>
    </source>
</evidence>
<dbReference type="EMBL" id="JAJISC010000002">
    <property type="protein sequence ID" value="MCS2608564.1"/>
    <property type="molecule type" value="Genomic_DNA"/>
</dbReference>
<evidence type="ECO:0000259" key="16">
    <source>
        <dbReference type="PROSITE" id="PS50109"/>
    </source>
</evidence>
<dbReference type="InterPro" id="IPR004358">
    <property type="entry name" value="Sig_transdc_His_kin-like_C"/>
</dbReference>
<dbReference type="Pfam" id="PF00512">
    <property type="entry name" value="HisKA"/>
    <property type="match status" value="1"/>
</dbReference>
<dbReference type="InterPro" id="IPR003661">
    <property type="entry name" value="HisK_dim/P_dom"/>
</dbReference>
<dbReference type="Gene3D" id="1.10.287.130">
    <property type="match status" value="1"/>
</dbReference>
<evidence type="ECO:0000256" key="14">
    <source>
        <dbReference type="ARBA" id="ARBA00023136"/>
    </source>
</evidence>
<dbReference type="PANTHER" id="PTHR44936:SF5">
    <property type="entry name" value="SENSOR HISTIDINE KINASE ENVZ"/>
    <property type="match status" value="1"/>
</dbReference>
<dbReference type="CDD" id="cd00075">
    <property type="entry name" value="HATPase"/>
    <property type="match status" value="1"/>
</dbReference>
<dbReference type="SMART" id="SM00387">
    <property type="entry name" value="HATPase_c"/>
    <property type="match status" value="1"/>
</dbReference>
<proteinExistence type="predicted"/>
<dbReference type="InterPro" id="IPR050980">
    <property type="entry name" value="2C_sensor_his_kinase"/>
</dbReference>
<keyword evidence="5" id="KW-0997">Cell inner membrane</keyword>
<name>A0ABT2EAG2_9GAMM</name>
<comment type="caution">
    <text evidence="18">The sequence shown here is derived from an EMBL/GenBank/DDBJ whole genome shotgun (WGS) entry which is preliminary data.</text>
</comment>
<keyword evidence="13" id="KW-0902">Two-component regulatory system</keyword>
<comment type="catalytic activity">
    <reaction evidence="1">
        <text>ATP + protein L-histidine = ADP + protein N-phospho-L-histidine.</text>
        <dbReference type="EC" id="2.7.13.3"/>
    </reaction>
</comment>
<dbReference type="InterPro" id="IPR003594">
    <property type="entry name" value="HATPase_dom"/>
</dbReference>
<evidence type="ECO:0000256" key="1">
    <source>
        <dbReference type="ARBA" id="ARBA00000085"/>
    </source>
</evidence>
<gene>
    <name evidence="18" type="ORF">LLY24_04420</name>
</gene>
<keyword evidence="7" id="KW-0808">Transferase</keyword>
<evidence type="ECO:0000313" key="19">
    <source>
        <dbReference type="Proteomes" id="UP001165542"/>
    </source>
</evidence>
<dbReference type="Gene3D" id="3.30.565.10">
    <property type="entry name" value="Histidine kinase-like ATPase, C-terminal domain"/>
    <property type="match status" value="1"/>
</dbReference>
<dbReference type="CDD" id="cd06225">
    <property type="entry name" value="HAMP"/>
    <property type="match status" value="1"/>
</dbReference>
<dbReference type="PRINTS" id="PR00344">
    <property type="entry name" value="BCTRLSENSOR"/>
</dbReference>
<accession>A0ABT2EAG2</accession>
<organism evidence="18 19">
    <name type="scientific">Halomonas dongshanensis</name>
    <dbReference type="NCBI Taxonomy" id="2890835"/>
    <lineage>
        <taxon>Bacteria</taxon>
        <taxon>Pseudomonadati</taxon>
        <taxon>Pseudomonadota</taxon>
        <taxon>Gammaproteobacteria</taxon>
        <taxon>Oceanospirillales</taxon>
        <taxon>Halomonadaceae</taxon>
        <taxon>Halomonas</taxon>
    </lineage>
</organism>
<comment type="subcellular location">
    <subcellularLocation>
        <location evidence="2">Cell inner membrane</location>
        <topology evidence="2">Multi-pass membrane protein</topology>
    </subcellularLocation>
</comment>
<keyword evidence="9" id="KW-0547">Nucleotide-binding</keyword>
<evidence type="ECO:0000313" key="18">
    <source>
        <dbReference type="EMBL" id="MCS2608564.1"/>
    </source>
</evidence>
<evidence type="ECO:0000256" key="7">
    <source>
        <dbReference type="ARBA" id="ARBA00022679"/>
    </source>
</evidence>
<dbReference type="InterPro" id="IPR036097">
    <property type="entry name" value="HisK_dim/P_sf"/>
</dbReference>
<dbReference type="EC" id="2.7.13.3" evidence="3"/>
<evidence type="ECO:0000256" key="2">
    <source>
        <dbReference type="ARBA" id="ARBA00004429"/>
    </source>
</evidence>
<keyword evidence="14 15" id="KW-0472">Membrane</keyword>
<dbReference type="CDD" id="cd00082">
    <property type="entry name" value="HisKA"/>
    <property type="match status" value="1"/>
</dbReference>
<dbReference type="InterPro" id="IPR003660">
    <property type="entry name" value="HAMP_dom"/>
</dbReference>
<evidence type="ECO:0000256" key="10">
    <source>
        <dbReference type="ARBA" id="ARBA00022777"/>
    </source>
</evidence>
<dbReference type="Proteomes" id="UP001165542">
    <property type="component" value="Unassembled WGS sequence"/>
</dbReference>
<evidence type="ECO:0000256" key="13">
    <source>
        <dbReference type="ARBA" id="ARBA00023012"/>
    </source>
</evidence>
<dbReference type="Pfam" id="PF02518">
    <property type="entry name" value="HATPase_c"/>
    <property type="match status" value="1"/>
</dbReference>
<dbReference type="RefSeq" id="WP_259035075.1">
    <property type="nucleotide sequence ID" value="NZ_JAJISC010000002.1"/>
</dbReference>
<keyword evidence="19" id="KW-1185">Reference proteome</keyword>
<dbReference type="Pfam" id="PF00672">
    <property type="entry name" value="HAMP"/>
    <property type="match status" value="1"/>
</dbReference>
<dbReference type="SUPFAM" id="SSF47384">
    <property type="entry name" value="Homodimeric domain of signal transducing histidine kinase"/>
    <property type="match status" value="1"/>
</dbReference>
<dbReference type="InterPro" id="IPR005467">
    <property type="entry name" value="His_kinase_dom"/>
</dbReference>
<keyword evidence="6" id="KW-0597">Phosphoprotein</keyword>
<keyword evidence="10" id="KW-0418">Kinase</keyword>
<evidence type="ECO:0000256" key="3">
    <source>
        <dbReference type="ARBA" id="ARBA00012438"/>
    </source>
</evidence>
<dbReference type="PROSITE" id="PS50109">
    <property type="entry name" value="HIS_KIN"/>
    <property type="match status" value="1"/>
</dbReference>
<dbReference type="SMART" id="SM00304">
    <property type="entry name" value="HAMP"/>
    <property type="match status" value="1"/>
</dbReference>
<keyword evidence="11" id="KW-0067">ATP-binding</keyword>
<dbReference type="InterPro" id="IPR036890">
    <property type="entry name" value="HATPase_C_sf"/>
</dbReference>
<feature type="domain" description="HAMP" evidence="17">
    <location>
        <begin position="203"/>
        <end position="255"/>
    </location>
</feature>
<dbReference type="PANTHER" id="PTHR44936">
    <property type="entry name" value="SENSOR PROTEIN CREC"/>
    <property type="match status" value="1"/>
</dbReference>
<evidence type="ECO:0000256" key="6">
    <source>
        <dbReference type="ARBA" id="ARBA00022553"/>
    </source>
</evidence>
<evidence type="ECO:0000256" key="15">
    <source>
        <dbReference type="SAM" id="Phobius"/>
    </source>
</evidence>
<keyword evidence="12 15" id="KW-1133">Transmembrane helix</keyword>
<feature type="domain" description="Histidine kinase" evidence="16">
    <location>
        <begin position="263"/>
        <end position="468"/>
    </location>
</feature>
<keyword evidence="8 15" id="KW-0812">Transmembrane</keyword>
<feature type="transmembrane region" description="Helical" evidence="15">
    <location>
        <begin position="12"/>
        <end position="31"/>
    </location>
</feature>
<evidence type="ECO:0000256" key="4">
    <source>
        <dbReference type="ARBA" id="ARBA00022475"/>
    </source>
</evidence>
<evidence type="ECO:0000256" key="9">
    <source>
        <dbReference type="ARBA" id="ARBA00022741"/>
    </source>
</evidence>
<reference evidence="18" key="1">
    <citation type="submission" date="2021-11" db="EMBL/GenBank/DDBJ databases">
        <title>Halomonas sp., isolated from a coastal aquaculture zone in Dongshan Bay.</title>
        <authorList>
            <person name="Lin W."/>
        </authorList>
    </citation>
    <scope>NUCLEOTIDE SEQUENCE</scope>
    <source>
        <strain evidence="18">Yzlin-01</strain>
    </source>
</reference>
<protein>
    <recommendedName>
        <fullName evidence="3">histidine kinase</fullName>
        <ecNumber evidence="3">2.7.13.3</ecNumber>
    </recommendedName>
</protein>
<dbReference type="PROSITE" id="PS50885">
    <property type="entry name" value="HAMP"/>
    <property type="match status" value="1"/>
</dbReference>
<evidence type="ECO:0000259" key="17">
    <source>
        <dbReference type="PROSITE" id="PS50885"/>
    </source>
</evidence>
<evidence type="ECO:0000256" key="12">
    <source>
        <dbReference type="ARBA" id="ARBA00022989"/>
    </source>
</evidence>